<proteinExistence type="predicted"/>
<name>A0A9D4SSL8_RHISA</name>
<evidence type="ECO:0008006" key="8">
    <source>
        <dbReference type="Google" id="ProtNLM"/>
    </source>
</evidence>
<evidence type="ECO:0000313" key="7">
    <source>
        <dbReference type="Proteomes" id="UP000821837"/>
    </source>
</evidence>
<reference evidence="6" key="2">
    <citation type="submission" date="2021-09" db="EMBL/GenBank/DDBJ databases">
        <authorList>
            <person name="Jia N."/>
            <person name="Wang J."/>
            <person name="Shi W."/>
            <person name="Du L."/>
            <person name="Sun Y."/>
            <person name="Zhan W."/>
            <person name="Jiang J."/>
            <person name="Wang Q."/>
            <person name="Zhang B."/>
            <person name="Ji P."/>
            <person name="Sakyi L.B."/>
            <person name="Cui X."/>
            <person name="Yuan T."/>
            <person name="Jiang B."/>
            <person name="Yang W."/>
            <person name="Lam T.T.-Y."/>
            <person name="Chang Q."/>
            <person name="Ding S."/>
            <person name="Wang X."/>
            <person name="Zhu J."/>
            <person name="Ruan X."/>
            <person name="Zhao L."/>
            <person name="Wei J."/>
            <person name="Que T."/>
            <person name="Du C."/>
            <person name="Cheng J."/>
            <person name="Dai P."/>
            <person name="Han X."/>
            <person name="Huang E."/>
            <person name="Gao Y."/>
            <person name="Liu J."/>
            <person name="Shao H."/>
            <person name="Ye R."/>
            <person name="Li L."/>
            <person name="Wei W."/>
            <person name="Wang X."/>
            <person name="Wang C."/>
            <person name="Huo Q."/>
            <person name="Li W."/>
            <person name="Guo W."/>
            <person name="Chen H."/>
            <person name="Chen S."/>
            <person name="Zhou L."/>
            <person name="Zhou L."/>
            <person name="Ni X."/>
            <person name="Tian J."/>
            <person name="Zhou Y."/>
            <person name="Sheng Y."/>
            <person name="Liu T."/>
            <person name="Pan Y."/>
            <person name="Xia L."/>
            <person name="Li J."/>
            <person name="Zhao F."/>
            <person name="Cao W."/>
        </authorList>
    </citation>
    <scope>NUCLEOTIDE SEQUENCE</scope>
    <source>
        <strain evidence="6">Rsan-2018</strain>
        <tissue evidence="6">Larvae</tissue>
    </source>
</reference>
<keyword evidence="1" id="KW-0863">Zinc-finger</keyword>
<organism evidence="6 7">
    <name type="scientific">Rhipicephalus sanguineus</name>
    <name type="common">Brown dog tick</name>
    <name type="synonym">Ixodes sanguineus</name>
    <dbReference type="NCBI Taxonomy" id="34632"/>
    <lineage>
        <taxon>Eukaryota</taxon>
        <taxon>Metazoa</taxon>
        <taxon>Ecdysozoa</taxon>
        <taxon>Arthropoda</taxon>
        <taxon>Chelicerata</taxon>
        <taxon>Arachnida</taxon>
        <taxon>Acari</taxon>
        <taxon>Parasitiformes</taxon>
        <taxon>Ixodida</taxon>
        <taxon>Ixodoidea</taxon>
        <taxon>Ixodidae</taxon>
        <taxon>Rhipicephalinae</taxon>
        <taxon>Rhipicephalus</taxon>
        <taxon>Rhipicephalus</taxon>
    </lineage>
</organism>
<feature type="domain" description="SWIM-type" evidence="5">
    <location>
        <begin position="143"/>
        <end position="179"/>
    </location>
</feature>
<comment type="caution">
    <text evidence="6">The sequence shown here is derived from an EMBL/GenBank/DDBJ whole genome shotgun (WGS) entry which is preliminary data.</text>
</comment>
<dbReference type="AlphaFoldDB" id="A0A9D4SSL8"/>
<dbReference type="PANTHER" id="PTHR47526">
    <property type="entry name" value="ATP-DEPENDENT DNA HELICASE"/>
    <property type="match status" value="1"/>
</dbReference>
<feature type="compositionally biased region" description="Basic residues" evidence="3">
    <location>
        <begin position="565"/>
        <end position="579"/>
    </location>
</feature>
<dbReference type="SUPFAM" id="SSF57756">
    <property type="entry name" value="Retrovirus zinc finger-like domains"/>
    <property type="match status" value="1"/>
</dbReference>
<keyword evidence="1" id="KW-0862">Zinc</keyword>
<feature type="coiled-coil region" evidence="2">
    <location>
        <begin position="624"/>
        <end position="651"/>
    </location>
</feature>
<evidence type="ECO:0000259" key="5">
    <source>
        <dbReference type="PROSITE" id="PS50966"/>
    </source>
</evidence>
<keyword evidence="7" id="KW-1185">Reference proteome</keyword>
<dbReference type="EMBL" id="JABSTV010001252">
    <property type="protein sequence ID" value="KAH7947641.1"/>
    <property type="molecule type" value="Genomic_DNA"/>
</dbReference>
<keyword evidence="1" id="KW-0479">Metal-binding</keyword>
<feature type="domain" description="CCHC-type" evidence="4">
    <location>
        <begin position="466"/>
        <end position="480"/>
    </location>
</feature>
<dbReference type="VEuPathDB" id="VectorBase:RSAN_030986"/>
<dbReference type="GO" id="GO:0003676">
    <property type="term" value="F:nucleic acid binding"/>
    <property type="evidence" value="ECO:0007669"/>
    <property type="project" value="InterPro"/>
</dbReference>
<evidence type="ECO:0000256" key="3">
    <source>
        <dbReference type="SAM" id="MobiDB-lite"/>
    </source>
</evidence>
<dbReference type="GO" id="GO:0008270">
    <property type="term" value="F:zinc ion binding"/>
    <property type="evidence" value="ECO:0007669"/>
    <property type="project" value="UniProtKB-KW"/>
</dbReference>
<accession>A0A9D4SSL8</accession>
<dbReference type="VEuPathDB" id="VectorBase:RSAN_028020"/>
<feature type="region of interest" description="Disordered" evidence="3">
    <location>
        <begin position="753"/>
        <end position="795"/>
    </location>
</feature>
<feature type="region of interest" description="Disordered" evidence="3">
    <location>
        <begin position="77"/>
        <end position="108"/>
    </location>
</feature>
<feature type="compositionally biased region" description="Polar residues" evidence="3">
    <location>
        <begin position="257"/>
        <end position="275"/>
    </location>
</feature>
<feature type="coiled-coil region" evidence="2">
    <location>
        <begin position="703"/>
        <end position="741"/>
    </location>
</feature>
<sequence length="795" mass="87173">MEYSVQALARLTEHHMRVLDLSSAKYYQSRYQKFSTYVARTLYEFRAHELRMPDWFRKDFAAATSWRTVFGSFSGNNPASSSDPMSRAPAEQALRGPEQPPQQRFSGKVRQLTSFKVGKRGDGIVILAAKVEASQTLTKQYEPWCIVEDDGSVVTAHCTCMAGFGECCTHVAALLFYTEAHVNLGMNNTLPTDVPGKWIEVSQKTAAYFSVEGAAEERLPRAAVPVLPKMSMQVTVEGEDITPEECMQSGWTTAISKRKTQGTPAQGGQTHSSQRGGVIGGARTPAGVKKRIIAASRLPPLPRENYRIIVRPRGGLNVKNVSQIKVAHALASAAQLAPAEIANDIVCSNVMQNIFVVSTPEEKNARAYSKVELITVGGANYEVGSYLAAPDNTCKGVVKGVDLDFSEEEITGMIVHPRNPTALEVKRIRNTTTVVVLFDGLKVPNYVVCGPSMLRCTLYRRQTDVCYACGRLGHRADVCPTPENTICRGCGIESPTEDHVCTPECALCGGPHPTADKSCKQRFHMPYIVRRRRRERQKVKSPASPIRERAQSRSSSRGRSETPRSRSKNRSSSRGRSRSKGPPTVRIHEPPAPGPTEWADRVKGTASRVRRASSPPPEHSAARLLQLERENASLRNALEQLRAEMDEMKRAGQGQPVQRPLPPVTERAETPIETLMEIPAETPAPRRPAKKRALSQPILDEGIDELRAELRGFQSELRDALKALSEAVSAMNARVDSVESKITITDQLSGSVVRTASPSVGSSTARAFQNSPQLASDHGVSDDRLIDGRNHGGSR</sequence>
<dbReference type="InterPro" id="IPR001878">
    <property type="entry name" value="Znf_CCHC"/>
</dbReference>
<dbReference type="PROSITE" id="PS50966">
    <property type="entry name" value="ZF_SWIM"/>
    <property type="match status" value="1"/>
</dbReference>
<feature type="compositionally biased region" description="Basic residues" evidence="3">
    <location>
        <begin position="529"/>
        <end position="539"/>
    </location>
</feature>
<dbReference type="PROSITE" id="PS50158">
    <property type="entry name" value="ZF_CCHC"/>
    <property type="match status" value="1"/>
</dbReference>
<evidence type="ECO:0000259" key="4">
    <source>
        <dbReference type="PROSITE" id="PS50158"/>
    </source>
</evidence>
<feature type="compositionally biased region" description="Polar residues" evidence="3">
    <location>
        <begin position="753"/>
        <end position="774"/>
    </location>
</feature>
<dbReference type="PANTHER" id="PTHR47526:SF3">
    <property type="entry name" value="PHD-TYPE DOMAIN-CONTAINING PROTEIN"/>
    <property type="match status" value="1"/>
</dbReference>
<dbReference type="Proteomes" id="UP000821837">
    <property type="component" value="Chromosome 6"/>
</dbReference>
<dbReference type="InterPro" id="IPR007527">
    <property type="entry name" value="Znf_SWIM"/>
</dbReference>
<feature type="compositionally biased region" description="Basic and acidic residues" evidence="3">
    <location>
        <begin position="779"/>
        <end position="795"/>
    </location>
</feature>
<protein>
    <recommendedName>
        <fullName evidence="8">CCHC-type domain-containing protein</fullName>
    </recommendedName>
</protein>
<keyword evidence="2" id="KW-0175">Coiled coil</keyword>
<evidence type="ECO:0000313" key="6">
    <source>
        <dbReference type="EMBL" id="KAH7947641.1"/>
    </source>
</evidence>
<gene>
    <name evidence="6" type="ORF">HPB52_014851</name>
</gene>
<reference evidence="6" key="1">
    <citation type="journal article" date="2020" name="Cell">
        <title>Large-Scale Comparative Analyses of Tick Genomes Elucidate Their Genetic Diversity and Vector Capacities.</title>
        <authorList>
            <consortium name="Tick Genome and Microbiome Consortium (TIGMIC)"/>
            <person name="Jia N."/>
            <person name="Wang J."/>
            <person name="Shi W."/>
            <person name="Du L."/>
            <person name="Sun Y."/>
            <person name="Zhan W."/>
            <person name="Jiang J.F."/>
            <person name="Wang Q."/>
            <person name="Zhang B."/>
            <person name="Ji P."/>
            <person name="Bell-Sakyi L."/>
            <person name="Cui X.M."/>
            <person name="Yuan T.T."/>
            <person name="Jiang B.G."/>
            <person name="Yang W.F."/>
            <person name="Lam T.T."/>
            <person name="Chang Q.C."/>
            <person name="Ding S.J."/>
            <person name="Wang X.J."/>
            <person name="Zhu J.G."/>
            <person name="Ruan X.D."/>
            <person name="Zhao L."/>
            <person name="Wei J.T."/>
            <person name="Ye R.Z."/>
            <person name="Que T.C."/>
            <person name="Du C.H."/>
            <person name="Zhou Y.H."/>
            <person name="Cheng J.X."/>
            <person name="Dai P.F."/>
            <person name="Guo W.B."/>
            <person name="Han X.H."/>
            <person name="Huang E.J."/>
            <person name="Li L.F."/>
            <person name="Wei W."/>
            <person name="Gao Y.C."/>
            <person name="Liu J.Z."/>
            <person name="Shao H.Z."/>
            <person name="Wang X."/>
            <person name="Wang C.C."/>
            <person name="Yang T.C."/>
            <person name="Huo Q.B."/>
            <person name="Li W."/>
            <person name="Chen H.Y."/>
            <person name="Chen S.E."/>
            <person name="Zhou L.G."/>
            <person name="Ni X.B."/>
            <person name="Tian J.H."/>
            <person name="Sheng Y."/>
            <person name="Liu T."/>
            <person name="Pan Y.S."/>
            <person name="Xia L.Y."/>
            <person name="Li J."/>
            <person name="Zhao F."/>
            <person name="Cao W.C."/>
        </authorList>
    </citation>
    <scope>NUCLEOTIDE SEQUENCE</scope>
    <source>
        <strain evidence="6">Rsan-2018</strain>
    </source>
</reference>
<evidence type="ECO:0000256" key="1">
    <source>
        <dbReference type="PROSITE-ProRule" id="PRU00047"/>
    </source>
</evidence>
<feature type="region of interest" description="Disordered" evidence="3">
    <location>
        <begin position="529"/>
        <end position="620"/>
    </location>
</feature>
<evidence type="ECO:0000256" key="2">
    <source>
        <dbReference type="SAM" id="Coils"/>
    </source>
</evidence>
<dbReference type="InterPro" id="IPR036875">
    <property type="entry name" value="Znf_CCHC_sf"/>
</dbReference>
<feature type="region of interest" description="Disordered" evidence="3">
    <location>
        <begin position="257"/>
        <end position="280"/>
    </location>
</feature>